<keyword evidence="3" id="KW-1185">Reference proteome</keyword>
<evidence type="ECO:0000313" key="2">
    <source>
        <dbReference type="EMBL" id="ELR03026.1"/>
    </source>
</evidence>
<feature type="region of interest" description="Disordered" evidence="1">
    <location>
        <begin position="182"/>
        <end position="236"/>
    </location>
</feature>
<dbReference type="VEuPathDB" id="FungiDB:GMDG_05877"/>
<name>L8FTI8_PSED2</name>
<evidence type="ECO:0000256" key="1">
    <source>
        <dbReference type="SAM" id="MobiDB-lite"/>
    </source>
</evidence>
<sequence length="272" mass="28905">MPLKPTITSIPAGFQGMWRLDPSLNRGESTPIQAITMASGFYSGGEDADDDGGDDHGDDENQSENGTPNQAPPLQSNMQGRPRKKSLNLPLQQVRIDPKPYTLTIPHYSVTRYVLLNWSFEYLAPLRIGFYILLCDIGLVCSIGGGKYDITAAQIRAANVTDYESIIEHFVDIKEQLKKSKPIAESARQASTDTRNTGGERGGRGGGGRPKAAGPSTGALAAPGGGKGLSPPPLEGANAAYIRTARVTETSWVAGEAGHPVKPPEGYGDVLC</sequence>
<dbReference type="HOGENOM" id="CLU_1023508_0_0_1"/>
<dbReference type="EMBL" id="GL573301">
    <property type="protein sequence ID" value="ELR03026.1"/>
    <property type="molecule type" value="Genomic_DNA"/>
</dbReference>
<dbReference type="Proteomes" id="UP000011064">
    <property type="component" value="Unassembled WGS sequence"/>
</dbReference>
<proteinExistence type="predicted"/>
<feature type="region of interest" description="Disordered" evidence="1">
    <location>
        <begin position="41"/>
        <end position="89"/>
    </location>
</feature>
<feature type="compositionally biased region" description="Polar residues" evidence="1">
    <location>
        <begin position="188"/>
        <end position="197"/>
    </location>
</feature>
<feature type="compositionally biased region" description="Polar residues" evidence="1">
    <location>
        <begin position="63"/>
        <end position="79"/>
    </location>
</feature>
<evidence type="ECO:0000313" key="3">
    <source>
        <dbReference type="Proteomes" id="UP000011064"/>
    </source>
</evidence>
<reference evidence="3" key="1">
    <citation type="submission" date="2010-09" db="EMBL/GenBank/DDBJ databases">
        <title>The genome sequence of Geomyces destructans 20631-21.</title>
        <authorList>
            <consortium name="The Broad Institute Genome Sequencing Platform"/>
            <person name="Cuomo C.A."/>
            <person name="Blehert D.S."/>
            <person name="Lorch J.M."/>
            <person name="Young S.K."/>
            <person name="Zeng Q."/>
            <person name="Gargeya S."/>
            <person name="Fitzgerald M."/>
            <person name="Haas B."/>
            <person name="Abouelleil A."/>
            <person name="Alvarado L."/>
            <person name="Arachchi H.M."/>
            <person name="Berlin A."/>
            <person name="Brown A."/>
            <person name="Chapman S.B."/>
            <person name="Chen Z."/>
            <person name="Dunbar C."/>
            <person name="Freedman E."/>
            <person name="Gearin G."/>
            <person name="Gellesch M."/>
            <person name="Goldberg J."/>
            <person name="Griggs A."/>
            <person name="Gujja S."/>
            <person name="Heiman D."/>
            <person name="Howarth C."/>
            <person name="Larson L."/>
            <person name="Lui A."/>
            <person name="MacDonald P.J.P."/>
            <person name="Montmayeur A."/>
            <person name="Murphy C."/>
            <person name="Neiman D."/>
            <person name="Pearson M."/>
            <person name="Priest M."/>
            <person name="Roberts A."/>
            <person name="Saif S."/>
            <person name="Shea T."/>
            <person name="Shenoy N."/>
            <person name="Sisk P."/>
            <person name="Stolte C."/>
            <person name="Sykes S."/>
            <person name="Wortman J."/>
            <person name="Nusbaum C."/>
            <person name="Birren B."/>
        </authorList>
    </citation>
    <scope>NUCLEOTIDE SEQUENCE [LARGE SCALE GENOMIC DNA]</scope>
    <source>
        <strain evidence="3">ATCC MYA-4855 / 20631-21</strain>
    </source>
</reference>
<accession>L8FTI8</accession>
<gene>
    <name evidence="2" type="ORF">GMDG_05877</name>
</gene>
<dbReference type="AlphaFoldDB" id="L8FTI8"/>
<feature type="compositionally biased region" description="Acidic residues" evidence="1">
    <location>
        <begin position="46"/>
        <end position="62"/>
    </location>
</feature>
<protein>
    <submittedName>
        <fullName evidence="2">Uncharacterized protein</fullName>
    </submittedName>
</protein>
<organism evidence="2 3">
    <name type="scientific">Pseudogymnoascus destructans (strain ATCC MYA-4855 / 20631-21)</name>
    <name type="common">Bat white-nose syndrome fungus</name>
    <name type="synonym">Geomyces destructans</name>
    <dbReference type="NCBI Taxonomy" id="658429"/>
    <lineage>
        <taxon>Eukaryota</taxon>
        <taxon>Fungi</taxon>
        <taxon>Dikarya</taxon>
        <taxon>Ascomycota</taxon>
        <taxon>Pezizomycotina</taxon>
        <taxon>Leotiomycetes</taxon>
        <taxon>Thelebolales</taxon>
        <taxon>Thelebolaceae</taxon>
        <taxon>Pseudogymnoascus</taxon>
    </lineage>
</organism>
<dbReference type="InParanoid" id="L8FTI8"/>